<dbReference type="GO" id="GO:0022857">
    <property type="term" value="F:transmembrane transporter activity"/>
    <property type="evidence" value="ECO:0007669"/>
    <property type="project" value="InterPro"/>
</dbReference>
<evidence type="ECO:0000256" key="4">
    <source>
        <dbReference type="SAM" id="Phobius"/>
    </source>
</evidence>
<dbReference type="SUPFAM" id="SSF103473">
    <property type="entry name" value="MFS general substrate transporter"/>
    <property type="match status" value="1"/>
</dbReference>
<dbReference type="PANTHER" id="PTHR11360:SF319">
    <property type="entry name" value="MAJOR FACILITATOR SUPERFAMILY (MFS) PROFILE DOMAIN-CONTAINING PROTEIN"/>
    <property type="match status" value="1"/>
</dbReference>
<feature type="transmembrane region" description="Helical" evidence="4">
    <location>
        <begin position="199"/>
        <end position="218"/>
    </location>
</feature>
<dbReference type="Proteomes" id="UP000094801">
    <property type="component" value="Unassembled WGS sequence"/>
</dbReference>
<feature type="transmembrane region" description="Helical" evidence="4">
    <location>
        <begin position="74"/>
        <end position="94"/>
    </location>
</feature>
<dbReference type="EMBL" id="KV453850">
    <property type="protein sequence ID" value="ODV86505.1"/>
    <property type="molecule type" value="Genomic_DNA"/>
</dbReference>
<feature type="transmembrane region" description="Helical" evidence="4">
    <location>
        <begin position="142"/>
        <end position="161"/>
    </location>
</feature>
<evidence type="ECO:0000259" key="5">
    <source>
        <dbReference type="PROSITE" id="PS50850"/>
    </source>
</evidence>
<protein>
    <recommendedName>
        <fullName evidence="5">Major facilitator superfamily (MFS) profile domain-containing protein</fullName>
    </recommendedName>
</protein>
<feature type="region of interest" description="Disordered" evidence="3">
    <location>
        <begin position="1"/>
        <end position="65"/>
    </location>
</feature>
<feature type="compositionally biased region" description="Low complexity" evidence="3">
    <location>
        <begin position="8"/>
        <end position="19"/>
    </location>
</feature>
<organism evidence="6 7">
    <name type="scientific">[Candida] arabinofermentans NRRL YB-2248</name>
    <dbReference type="NCBI Taxonomy" id="983967"/>
    <lineage>
        <taxon>Eukaryota</taxon>
        <taxon>Fungi</taxon>
        <taxon>Dikarya</taxon>
        <taxon>Ascomycota</taxon>
        <taxon>Saccharomycotina</taxon>
        <taxon>Pichiomycetes</taxon>
        <taxon>Pichiales</taxon>
        <taxon>Pichiaceae</taxon>
        <taxon>Ogataea</taxon>
        <taxon>Ogataea/Candida clade</taxon>
    </lineage>
</organism>
<sequence length="470" mass="50955">MSNVIGTSISQQPSNISSILDKQTTTHNETVGEQAATVPITDSADAEKQEVTSDDTSEGEDSIKTYPEGDLRSWLVVAGGALIMAMSFGMINTYGIYQTYYETRYPHIDSNTLAIIGALQAALSYLVAIPATVIMHYTGPQLLVFIGGLISCLSFMFLSISNSPWQLFIIQGLMFGIGSGSMYIQSTGVLYQYFDKKKALATGLITAGSSCAGVYWPIGVRNLISKVGFAWANRIVGFLYIPMFLSATYLLKPRFPPVPRKPGQNILRINFKVLKDWRFELVNLGNFFALLGLFPGLFYIDLFCERLSISPTIKEYNVTILNASSLFGRIIPGLLGDRFGRMNTLIPCLIVAGVIPMALWIPARSDGAVLAFVIIWGFTSGVFASLFPAIMGQICPAKDISSYLAIFFGTSSIAALVGPIIGGVFIPKGDVDGVDGFDKLGIFVGVFILGSAVVIALLRTAYTKKLFTII</sequence>
<comment type="similarity">
    <text evidence="2">Belongs to the major facilitator superfamily. Monocarboxylate porter (TC 2.A.1.13) family.</text>
</comment>
<feature type="transmembrane region" description="Helical" evidence="4">
    <location>
        <begin position="167"/>
        <end position="187"/>
    </location>
</feature>
<feature type="transmembrane region" description="Helical" evidence="4">
    <location>
        <begin position="230"/>
        <end position="251"/>
    </location>
</feature>
<evidence type="ECO:0000256" key="1">
    <source>
        <dbReference type="ARBA" id="ARBA00004141"/>
    </source>
</evidence>
<dbReference type="InterPro" id="IPR011701">
    <property type="entry name" value="MFS"/>
</dbReference>
<proteinExistence type="inferred from homology"/>
<dbReference type="OrthoDB" id="410267at2759"/>
<name>A0A1E4T444_9ASCO</name>
<dbReference type="Pfam" id="PF07690">
    <property type="entry name" value="MFS_1"/>
    <property type="match status" value="2"/>
</dbReference>
<accession>A0A1E4T444</accession>
<evidence type="ECO:0000313" key="7">
    <source>
        <dbReference type="Proteomes" id="UP000094801"/>
    </source>
</evidence>
<dbReference type="InterPro" id="IPR036259">
    <property type="entry name" value="MFS_trans_sf"/>
</dbReference>
<reference evidence="7" key="1">
    <citation type="submission" date="2016-04" db="EMBL/GenBank/DDBJ databases">
        <title>Comparative genomics of biotechnologically important yeasts.</title>
        <authorList>
            <consortium name="DOE Joint Genome Institute"/>
            <person name="Riley R."/>
            <person name="Haridas S."/>
            <person name="Wolfe K.H."/>
            <person name="Lopes M.R."/>
            <person name="Hittinger C.T."/>
            <person name="Goker M."/>
            <person name="Salamov A."/>
            <person name="Wisecaver J."/>
            <person name="Long T.M."/>
            <person name="Aerts A.L."/>
            <person name="Barry K."/>
            <person name="Choi C."/>
            <person name="Clum A."/>
            <person name="Coughlan A.Y."/>
            <person name="Deshpande S."/>
            <person name="Douglass A.P."/>
            <person name="Hanson S.J."/>
            <person name="Klenk H.-P."/>
            <person name="Labutti K."/>
            <person name="Lapidus A."/>
            <person name="Lindquist E."/>
            <person name="Lipzen A."/>
            <person name="Meier-Kolthoff J.P."/>
            <person name="Ohm R.A."/>
            <person name="Otillar R.P."/>
            <person name="Pangilinan J."/>
            <person name="Peng Y."/>
            <person name="Rokas A."/>
            <person name="Rosa C.A."/>
            <person name="Scheuner C."/>
            <person name="Sibirny A.A."/>
            <person name="Slot J.C."/>
            <person name="Stielow J.B."/>
            <person name="Sun H."/>
            <person name="Kurtzman C.P."/>
            <person name="Blackwell M."/>
            <person name="Grigoriev I.V."/>
            <person name="Jeffries T.W."/>
        </authorList>
    </citation>
    <scope>NUCLEOTIDE SEQUENCE [LARGE SCALE GENOMIC DNA]</scope>
    <source>
        <strain evidence="7">NRRL YB-2248</strain>
    </source>
</reference>
<keyword evidence="7" id="KW-1185">Reference proteome</keyword>
<dbReference type="PANTHER" id="PTHR11360">
    <property type="entry name" value="MONOCARBOXYLATE TRANSPORTER"/>
    <property type="match status" value="1"/>
</dbReference>
<feature type="domain" description="Major facilitator superfamily (MFS) profile" evidence="5">
    <location>
        <begin position="278"/>
        <end position="470"/>
    </location>
</feature>
<feature type="transmembrane region" description="Helical" evidence="4">
    <location>
        <begin position="441"/>
        <end position="462"/>
    </location>
</feature>
<keyword evidence="4" id="KW-0812">Transmembrane</keyword>
<gene>
    <name evidence="6" type="ORF">CANARDRAFT_6970</name>
</gene>
<dbReference type="AlphaFoldDB" id="A0A1E4T444"/>
<dbReference type="GO" id="GO:0016020">
    <property type="term" value="C:membrane"/>
    <property type="evidence" value="ECO:0007669"/>
    <property type="project" value="UniProtKB-SubCell"/>
</dbReference>
<feature type="transmembrane region" description="Helical" evidence="4">
    <location>
        <begin position="281"/>
        <end position="300"/>
    </location>
</feature>
<evidence type="ECO:0000313" key="6">
    <source>
        <dbReference type="EMBL" id="ODV86505.1"/>
    </source>
</evidence>
<feature type="transmembrane region" description="Helical" evidence="4">
    <location>
        <begin position="320"/>
        <end position="337"/>
    </location>
</feature>
<comment type="subcellular location">
    <subcellularLocation>
        <location evidence="1">Membrane</location>
        <topology evidence="1">Multi-pass membrane protein</topology>
    </subcellularLocation>
</comment>
<feature type="transmembrane region" description="Helical" evidence="4">
    <location>
        <begin position="114"/>
        <end position="135"/>
    </location>
</feature>
<evidence type="ECO:0000256" key="2">
    <source>
        <dbReference type="ARBA" id="ARBA00006727"/>
    </source>
</evidence>
<keyword evidence="4" id="KW-0472">Membrane</keyword>
<dbReference type="Gene3D" id="1.20.1250.20">
    <property type="entry name" value="MFS general substrate transporter like domains"/>
    <property type="match status" value="1"/>
</dbReference>
<feature type="transmembrane region" description="Helical" evidence="4">
    <location>
        <begin position="344"/>
        <end position="363"/>
    </location>
</feature>
<feature type="compositionally biased region" description="Polar residues" evidence="3">
    <location>
        <begin position="20"/>
        <end position="31"/>
    </location>
</feature>
<dbReference type="PROSITE" id="PS50850">
    <property type="entry name" value="MFS"/>
    <property type="match status" value="1"/>
</dbReference>
<evidence type="ECO:0000256" key="3">
    <source>
        <dbReference type="SAM" id="MobiDB-lite"/>
    </source>
</evidence>
<feature type="transmembrane region" description="Helical" evidence="4">
    <location>
        <begin position="403"/>
        <end position="426"/>
    </location>
</feature>
<keyword evidence="4" id="KW-1133">Transmembrane helix</keyword>
<dbReference type="InterPro" id="IPR050327">
    <property type="entry name" value="Proton-linked_MCT"/>
</dbReference>
<feature type="transmembrane region" description="Helical" evidence="4">
    <location>
        <begin position="369"/>
        <end position="391"/>
    </location>
</feature>
<dbReference type="InterPro" id="IPR020846">
    <property type="entry name" value="MFS_dom"/>
</dbReference>